<keyword evidence="2" id="KW-1133">Transmembrane helix</keyword>
<organism evidence="3 4">
    <name type="scientific">Streptomyces spiralis</name>
    <dbReference type="NCBI Taxonomy" id="66376"/>
    <lineage>
        <taxon>Bacteria</taxon>
        <taxon>Bacillati</taxon>
        <taxon>Actinomycetota</taxon>
        <taxon>Actinomycetes</taxon>
        <taxon>Kitasatosporales</taxon>
        <taxon>Streptomycetaceae</taxon>
        <taxon>Streptomyces</taxon>
    </lineage>
</organism>
<proteinExistence type="predicted"/>
<evidence type="ECO:0000256" key="1">
    <source>
        <dbReference type="SAM" id="MobiDB-lite"/>
    </source>
</evidence>
<sequence>MSISIRPGRPMDASDAARAREHQQALRAELPLVREAAHSWRIGLGGLLLALVGFSLIRGPSEVDKVEPPWNVVIGCLLLVSLATGAYGAYRLLSAHNGRPRTRPVDRRTSASTQNHLLALTALKDLRHGIIATFLCTVFLVAAVGTTWYGPEKAKPKLLVRTTTGAVLCGDGATGDGRRLTLKTKPGRVGVPLSDVLVVETVEKCP</sequence>
<reference evidence="3" key="2">
    <citation type="submission" date="2020-09" db="EMBL/GenBank/DDBJ databases">
        <authorList>
            <person name="Sun Q."/>
            <person name="Ohkuma M."/>
        </authorList>
    </citation>
    <scope>NUCLEOTIDE SEQUENCE</scope>
    <source>
        <strain evidence="3">JCM 3302</strain>
    </source>
</reference>
<protein>
    <submittedName>
        <fullName evidence="3">Uncharacterized protein</fullName>
    </submittedName>
</protein>
<gene>
    <name evidence="3" type="ORF">GCM10014715_56530</name>
</gene>
<dbReference type="RefSeq" id="WP_189904662.1">
    <property type="nucleotide sequence ID" value="NZ_BNBC01000030.1"/>
</dbReference>
<feature type="transmembrane region" description="Helical" evidence="2">
    <location>
        <begin position="39"/>
        <end position="57"/>
    </location>
</feature>
<comment type="caution">
    <text evidence="3">The sequence shown here is derived from an EMBL/GenBank/DDBJ whole genome shotgun (WGS) entry which is preliminary data.</text>
</comment>
<name>A0A919DZ44_9ACTN</name>
<evidence type="ECO:0000313" key="4">
    <source>
        <dbReference type="Proteomes" id="UP000641386"/>
    </source>
</evidence>
<dbReference type="EMBL" id="BNBC01000030">
    <property type="protein sequence ID" value="GHE92764.1"/>
    <property type="molecule type" value="Genomic_DNA"/>
</dbReference>
<keyword evidence="2" id="KW-0472">Membrane</keyword>
<dbReference type="Proteomes" id="UP000641386">
    <property type="component" value="Unassembled WGS sequence"/>
</dbReference>
<accession>A0A919DZ44</accession>
<keyword evidence="4" id="KW-1185">Reference proteome</keyword>
<feature type="transmembrane region" description="Helical" evidence="2">
    <location>
        <begin position="130"/>
        <end position="149"/>
    </location>
</feature>
<keyword evidence="2" id="KW-0812">Transmembrane</keyword>
<dbReference type="AlphaFoldDB" id="A0A919DZ44"/>
<feature type="region of interest" description="Disordered" evidence="1">
    <location>
        <begin position="1"/>
        <end position="20"/>
    </location>
</feature>
<evidence type="ECO:0000313" key="3">
    <source>
        <dbReference type="EMBL" id="GHE92764.1"/>
    </source>
</evidence>
<feature type="transmembrane region" description="Helical" evidence="2">
    <location>
        <begin position="69"/>
        <end position="90"/>
    </location>
</feature>
<reference evidence="3" key="1">
    <citation type="journal article" date="2014" name="Int. J. Syst. Evol. Microbiol.">
        <title>Complete genome sequence of Corynebacterium casei LMG S-19264T (=DSM 44701T), isolated from a smear-ripened cheese.</title>
        <authorList>
            <consortium name="US DOE Joint Genome Institute (JGI-PGF)"/>
            <person name="Walter F."/>
            <person name="Albersmeier A."/>
            <person name="Kalinowski J."/>
            <person name="Ruckert C."/>
        </authorList>
    </citation>
    <scope>NUCLEOTIDE SEQUENCE</scope>
    <source>
        <strain evidence="3">JCM 3302</strain>
    </source>
</reference>
<evidence type="ECO:0000256" key="2">
    <source>
        <dbReference type="SAM" id="Phobius"/>
    </source>
</evidence>